<organism evidence="14 15">
    <name type="scientific">Puniceicoccus vermicola</name>
    <dbReference type="NCBI Taxonomy" id="388746"/>
    <lineage>
        <taxon>Bacteria</taxon>
        <taxon>Pseudomonadati</taxon>
        <taxon>Verrucomicrobiota</taxon>
        <taxon>Opitutia</taxon>
        <taxon>Puniceicoccales</taxon>
        <taxon>Puniceicoccaceae</taxon>
        <taxon>Puniceicoccus</taxon>
    </lineage>
</organism>
<dbReference type="CDD" id="cd01335">
    <property type="entry name" value="Radical_SAM"/>
    <property type="match status" value="1"/>
</dbReference>
<feature type="binding site" evidence="12">
    <location>
        <position position="86"/>
    </location>
    <ligand>
        <name>S-adenosyl-L-methionine</name>
        <dbReference type="ChEBI" id="CHEBI:59789"/>
    </ligand>
</feature>
<dbReference type="PANTHER" id="PTHR22960:SF0">
    <property type="entry name" value="MOLYBDENUM COFACTOR BIOSYNTHESIS PROTEIN 1"/>
    <property type="match status" value="1"/>
</dbReference>
<evidence type="ECO:0000256" key="3">
    <source>
        <dbReference type="ARBA" id="ARBA00022691"/>
    </source>
</evidence>
<feature type="binding site" evidence="12">
    <location>
        <position position="137"/>
    </location>
    <ligand>
        <name>S-adenosyl-L-methionine</name>
        <dbReference type="ChEBI" id="CHEBI:59789"/>
    </ligand>
</feature>
<feature type="binding site" evidence="12">
    <location>
        <position position="28"/>
    </location>
    <ligand>
        <name>GTP</name>
        <dbReference type="ChEBI" id="CHEBI:37565"/>
    </ligand>
</feature>
<dbReference type="SFLD" id="SFLDS00029">
    <property type="entry name" value="Radical_SAM"/>
    <property type="match status" value="1"/>
</dbReference>
<keyword evidence="5 12" id="KW-0547">Nucleotide-binding</keyword>
<dbReference type="PROSITE" id="PS51918">
    <property type="entry name" value="RADICAL_SAM"/>
    <property type="match status" value="1"/>
</dbReference>
<feature type="domain" description="Radical SAM core" evidence="13">
    <location>
        <begin position="19"/>
        <end position="238"/>
    </location>
</feature>
<evidence type="ECO:0000256" key="9">
    <source>
        <dbReference type="ARBA" id="ARBA00023150"/>
    </source>
</evidence>
<dbReference type="InterPro" id="IPR006638">
    <property type="entry name" value="Elp3/MiaA/NifB-like_rSAM"/>
</dbReference>
<dbReference type="UniPathway" id="UPA00344"/>
<comment type="subunit">
    <text evidence="12">Monomer and homodimer.</text>
</comment>
<dbReference type="InterPro" id="IPR058240">
    <property type="entry name" value="rSAM_sf"/>
</dbReference>
<keyword evidence="6 12" id="KW-0408">Iron</keyword>
<evidence type="ECO:0000313" key="15">
    <source>
        <dbReference type="Proteomes" id="UP000525652"/>
    </source>
</evidence>
<feature type="binding site" evidence="12">
    <location>
        <position position="288"/>
    </location>
    <ligand>
        <name>[4Fe-4S] cluster</name>
        <dbReference type="ChEBI" id="CHEBI:49883"/>
        <label>2</label>
        <note>4Fe-4S-substrate</note>
    </ligand>
</feature>
<keyword evidence="2 12" id="KW-0004">4Fe-4S</keyword>
<dbReference type="CDD" id="cd21117">
    <property type="entry name" value="Twitch_MoaA"/>
    <property type="match status" value="1"/>
</dbReference>
<protein>
    <recommendedName>
        <fullName evidence="1 12">GTP 3',8-cyclase</fullName>
        <ecNumber evidence="1 12">4.1.99.22</ecNumber>
    </recommendedName>
    <alternativeName>
        <fullName evidence="12">Molybdenum cofactor biosynthesis protein A</fullName>
    </alternativeName>
</protein>
<keyword evidence="4 12" id="KW-0479">Metal-binding</keyword>
<dbReference type="SFLD" id="SFLDG01383">
    <property type="entry name" value="cyclic_pyranopterin_phosphate"/>
    <property type="match status" value="1"/>
</dbReference>
<dbReference type="InterPro" id="IPR050105">
    <property type="entry name" value="MoCo_biosynth_MoaA/MoaC"/>
</dbReference>
<proteinExistence type="inferred from homology"/>
<keyword evidence="7 12" id="KW-0411">Iron-sulfur</keyword>
<comment type="cofactor">
    <cofactor evidence="12">
        <name>[4Fe-4S] cluster</name>
        <dbReference type="ChEBI" id="CHEBI:49883"/>
    </cofactor>
    <text evidence="12">Binds 2 [4Fe-4S] clusters. Binds 1 [4Fe-4S] cluster coordinated with 3 cysteines and an exchangeable S-adenosyl-L-methionine and 1 [4Fe-4S] cluster coordinated with 3 cysteines and the GTP-derived substrate.</text>
</comment>
<feature type="binding site" evidence="12">
    <location>
        <position position="274"/>
    </location>
    <ligand>
        <name>[4Fe-4S] cluster</name>
        <dbReference type="ChEBI" id="CHEBI:49883"/>
        <label>2</label>
        <note>4Fe-4S-substrate</note>
    </ligand>
</feature>
<evidence type="ECO:0000256" key="1">
    <source>
        <dbReference type="ARBA" id="ARBA00012167"/>
    </source>
</evidence>
<dbReference type="EMBL" id="JACHVA010000136">
    <property type="protein sequence ID" value="MBC2603931.1"/>
    <property type="molecule type" value="Genomic_DNA"/>
</dbReference>
<comment type="pathway">
    <text evidence="12">Cofactor biosynthesis; molybdopterin biosynthesis.</text>
</comment>
<keyword evidence="9 12" id="KW-0501">Molybdenum cofactor biosynthesis</keyword>
<keyword evidence="15" id="KW-1185">Reference proteome</keyword>
<dbReference type="NCBIfam" id="TIGR02666">
    <property type="entry name" value="moaA"/>
    <property type="match status" value="1"/>
</dbReference>
<comment type="catalytic activity">
    <reaction evidence="11 12">
        <text>GTP + AH2 + S-adenosyl-L-methionine = (8S)-3',8-cyclo-7,8-dihydroguanosine 5'-triphosphate + 5'-deoxyadenosine + L-methionine + A + H(+)</text>
        <dbReference type="Rhea" id="RHEA:49576"/>
        <dbReference type="ChEBI" id="CHEBI:13193"/>
        <dbReference type="ChEBI" id="CHEBI:15378"/>
        <dbReference type="ChEBI" id="CHEBI:17319"/>
        <dbReference type="ChEBI" id="CHEBI:17499"/>
        <dbReference type="ChEBI" id="CHEBI:37565"/>
        <dbReference type="ChEBI" id="CHEBI:57844"/>
        <dbReference type="ChEBI" id="CHEBI:59789"/>
        <dbReference type="ChEBI" id="CHEBI:131766"/>
        <dbReference type="EC" id="4.1.99.22"/>
    </reaction>
</comment>
<dbReference type="Proteomes" id="UP000525652">
    <property type="component" value="Unassembled WGS sequence"/>
</dbReference>
<dbReference type="Pfam" id="PF06463">
    <property type="entry name" value="Mob_synth_C"/>
    <property type="match status" value="1"/>
</dbReference>
<comment type="similarity">
    <text evidence="12">Belongs to the radical SAM superfamily. MoaA family.</text>
</comment>
<evidence type="ECO:0000313" key="14">
    <source>
        <dbReference type="EMBL" id="MBC2603931.1"/>
    </source>
</evidence>
<evidence type="ECO:0000256" key="6">
    <source>
        <dbReference type="ARBA" id="ARBA00023004"/>
    </source>
</evidence>
<feature type="binding site" evidence="12">
    <location>
        <position position="271"/>
    </location>
    <ligand>
        <name>[4Fe-4S] cluster</name>
        <dbReference type="ChEBI" id="CHEBI:49883"/>
        <label>2</label>
        <note>4Fe-4S-substrate</note>
    </ligand>
</feature>
<dbReference type="InterPro" id="IPR010505">
    <property type="entry name" value="MoaA_twitch"/>
</dbReference>
<dbReference type="GO" id="GO:0061799">
    <property type="term" value="F:cyclic pyranopterin monophosphate synthase activity"/>
    <property type="evidence" value="ECO:0007669"/>
    <property type="project" value="TreeGrafter"/>
</dbReference>
<comment type="function">
    <text evidence="12">Catalyzes the cyclization of GTP to (8S)-3',8-cyclo-7,8-dihydroguanosine 5'-triphosphate.</text>
</comment>
<feature type="binding site" evidence="12">
    <location>
        <position position="208"/>
    </location>
    <ligand>
        <name>S-adenosyl-L-methionine</name>
        <dbReference type="ChEBI" id="CHEBI:59789"/>
    </ligand>
</feature>
<keyword evidence="10 12" id="KW-0456">Lyase</keyword>
<reference evidence="14 15" key="1">
    <citation type="submission" date="2020-07" db="EMBL/GenBank/DDBJ databases">
        <authorList>
            <person name="Feng X."/>
        </authorList>
    </citation>
    <scope>NUCLEOTIDE SEQUENCE [LARGE SCALE GENOMIC DNA]</scope>
    <source>
        <strain evidence="14 15">JCM14086</strain>
    </source>
</reference>
<dbReference type="Gene3D" id="3.20.20.70">
    <property type="entry name" value="Aldolase class I"/>
    <property type="match status" value="1"/>
</dbReference>
<name>A0A7X1B1K8_9BACT</name>
<dbReference type="GO" id="GO:0046872">
    <property type="term" value="F:metal ion binding"/>
    <property type="evidence" value="ECO:0007669"/>
    <property type="project" value="UniProtKB-KW"/>
</dbReference>
<feature type="binding site" evidence="12">
    <location>
        <position position="113"/>
    </location>
    <ligand>
        <name>GTP</name>
        <dbReference type="ChEBI" id="CHEBI:37565"/>
    </ligand>
</feature>
<dbReference type="GO" id="GO:0005525">
    <property type="term" value="F:GTP binding"/>
    <property type="evidence" value="ECO:0007669"/>
    <property type="project" value="UniProtKB-UniRule"/>
</dbReference>
<dbReference type="EC" id="4.1.99.22" evidence="1 12"/>
<dbReference type="GO" id="GO:0051539">
    <property type="term" value="F:4 iron, 4 sulfur cluster binding"/>
    <property type="evidence" value="ECO:0007669"/>
    <property type="project" value="UniProtKB-UniRule"/>
</dbReference>
<dbReference type="Pfam" id="PF04055">
    <property type="entry name" value="Radical_SAM"/>
    <property type="match status" value="1"/>
</dbReference>
<dbReference type="GO" id="GO:0061798">
    <property type="term" value="F:GTP 3',8'-cyclase activity"/>
    <property type="evidence" value="ECO:0007669"/>
    <property type="project" value="UniProtKB-UniRule"/>
</dbReference>
<dbReference type="PANTHER" id="PTHR22960">
    <property type="entry name" value="MOLYBDOPTERIN COFACTOR SYNTHESIS PROTEIN A"/>
    <property type="match status" value="1"/>
</dbReference>
<keyword evidence="8 12" id="KW-0342">GTP-binding</keyword>
<dbReference type="SFLD" id="SFLDG01067">
    <property type="entry name" value="SPASM/twitch_domain_containing"/>
    <property type="match status" value="1"/>
</dbReference>
<evidence type="ECO:0000256" key="11">
    <source>
        <dbReference type="ARBA" id="ARBA00048697"/>
    </source>
</evidence>
<sequence length="343" mass="38380">MSAPLPQESTPPIASVADQRGRLLRDLRLSVIDRCNLRCRYCLPAEVFGEDFRFRNLSELLSFDELTEIASAFLSLGVQKIRLTGGEPLLRPNLPDLIARLRDLDPSLDLALTTNGMRLASMAPDLKKAGLNRVNISLDALDPTVAERMAGRRVHPEHVLEAAEAARSEGLGVKLNTVVQRVWNESEVLPLARMARDRGFPLRFIEFMDVGTQNHWDRKEVVTGAELRDQLTGLSPLKPLPIPFGAVAREYEYTDGRGTVGFIESISAPFCGDCTRARVSAEGELFTCLYSSTGIPLKPFLKSDENFPEKLKSIWRHRNDRYSEIRGQANSPKVHEEMWRLGG</sequence>
<evidence type="ECO:0000256" key="4">
    <source>
        <dbReference type="ARBA" id="ARBA00022723"/>
    </source>
</evidence>
<dbReference type="RefSeq" id="WP_185694548.1">
    <property type="nucleotide sequence ID" value="NZ_JACHVA010000136.1"/>
</dbReference>
<keyword evidence="3 12" id="KW-0949">S-adenosyl-L-methionine</keyword>
<dbReference type="SUPFAM" id="SSF102114">
    <property type="entry name" value="Radical SAM enzymes"/>
    <property type="match status" value="1"/>
</dbReference>
<comment type="caution">
    <text evidence="14">The sequence shown here is derived from an EMBL/GenBank/DDBJ whole genome shotgun (WGS) entry which is preliminary data.</text>
</comment>
<feature type="binding site" evidence="12">
    <location>
        <position position="39"/>
    </location>
    <ligand>
        <name>[4Fe-4S] cluster</name>
        <dbReference type="ChEBI" id="CHEBI:49883"/>
        <label>1</label>
        <note>4Fe-4S-S-AdoMet</note>
    </ligand>
</feature>
<dbReference type="InterPro" id="IPR040064">
    <property type="entry name" value="MoaA-like"/>
</dbReference>
<feature type="binding site" evidence="12">
    <location>
        <position position="35"/>
    </location>
    <ligand>
        <name>[4Fe-4S] cluster</name>
        <dbReference type="ChEBI" id="CHEBI:49883"/>
        <label>1</label>
        <note>4Fe-4S-S-AdoMet</note>
    </ligand>
</feature>
<evidence type="ECO:0000256" key="2">
    <source>
        <dbReference type="ARBA" id="ARBA00022485"/>
    </source>
</evidence>
<dbReference type="InterPro" id="IPR013785">
    <property type="entry name" value="Aldolase_TIM"/>
</dbReference>
<dbReference type="SFLD" id="SFLDG01386">
    <property type="entry name" value="main_SPASM_domain-containing"/>
    <property type="match status" value="1"/>
</dbReference>
<gene>
    <name evidence="12 14" type="primary">moaA</name>
    <name evidence="14" type="ORF">H5P30_19295</name>
</gene>
<feature type="binding site" evidence="12">
    <location>
        <begin position="276"/>
        <end position="278"/>
    </location>
    <ligand>
        <name>GTP</name>
        <dbReference type="ChEBI" id="CHEBI:37565"/>
    </ligand>
</feature>
<feature type="binding site" evidence="12">
    <location>
        <position position="82"/>
    </location>
    <ligand>
        <name>GTP</name>
        <dbReference type="ChEBI" id="CHEBI:37565"/>
    </ligand>
</feature>
<evidence type="ECO:0000256" key="7">
    <source>
        <dbReference type="ARBA" id="ARBA00023014"/>
    </source>
</evidence>
<dbReference type="InterPro" id="IPR007197">
    <property type="entry name" value="rSAM"/>
</dbReference>
<dbReference type="PROSITE" id="PS01305">
    <property type="entry name" value="MOAA_NIFB_PQQE"/>
    <property type="match status" value="1"/>
</dbReference>
<accession>A0A7X1B1K8</accession>
<feature type="binding site" evidence="12">
    <location>
        <position position="41"/>
    </location>
    <ligand>
        <name>S-adenosyl-L-methionine</name>
        <dbReference type="ChEBI" id="CHEBI:59789"/>
    </ligand>
</feature>
<dbReference type="SMART" id="SM00729">
    <property type="entry name" value="Elp3"/>
    <property type="match status" value="1"/>
</dbReference>
<dbReference type="GO" id="GO:1904047">
    <property type="term" value="F:S-adenosyl-L-methionine binding"/>
    <property type="evidence" value="ECO:0007669"/>
    <property type="project" value="UniProtKB-UniRule"/>
</dbReference>
<dbReference type="AlphaFoldDB" id="A0A7X1B1K8"/>
<dbReference type="HAMAP" id="MF_01225_B">
    <property type="entry name" value="MoaA_B"/>
    <property type="match status" value="1"/>
</dbReference>
<dbReference type="InterPro" id="IPR013483">
    <property type="entry name" value="MoaA"/>
</dbReference>
<evidence type="ECO:0000256" key="8">
    <source>
        <dbReference type="ARBA" id="ARBA00023134"/>
    </source>
</evidence>
<evidence type="ECO:0000256" key="10">
    <source>
        <dbReference type="ARBA" id="ARBA00023239"/>
    </source>
</evidence>
<evidence type="ECO:0000259" key="13">
    <source>
        <dbReference type="PROSITE" id="PS51918"/>
    </source>
</evidence>
<feature type="binding site" evidence="12">
    <location>
        <position position="174"/>
    </location>
    <ligand>
        <name>GTP</name>
        <dbReference type="ChEBI" id="CHEBI:37565"/>
    </ligand>
</feature>
<dbReference type="GO" id="GO:0006777">
    <property type="term" value="P:Mo-molybdopterin cofactor biosynthetic process"/>
    <property type="evidence" value="ECO:0007669"/>
    <property type="project" value="UniProtKB-UniRule"/>
</dbReference>
<dbReference type="InterPro" id="IPR000385">
    <property type="entry name" value="MoaA_NifB_PqqE_Fe-S-bd_CS"/>
</dbReference>
<evidence type="ECO:0000256" key="12">
    <source>
        <dbReference type="HAMAP-Rule" id="MF_01225"/>
    </source>
</evidence>
<evidence type="ECO:0000256" key="5">
    <source>
        <dbReference type="ARBA" id="ARBA00022741"/>
    </source>
</evidence>
<feature type="binding site" evidence="12">
    <location>
        <position position="42"/>
    </location>
    <ligand>
        <name>[4Fe-4S] cluster</name>
        <dbReference type="ChEBI" id="CHEBI:49883"/>
        <label>1</label>
        <note>4Fe-4S-S-AdoMet</note>
    </ligand>
</feature>